<evidence type="ECO:0000256" key="2">
    <source>
        <dbReference type="ARBA" id="ARBA00023043"/>
    </source>
</evidence>
<keyword evidence="5" id="KW-1185">Reference proteome</keyword>
<organism evidence="6">
    <name type="scientific">Rodentolepis nana</name>
    <name type="common">Dwarf tapeworm</name>
    <name type="synonym">Hymenolepis nana</name>
    <dbReference type="NCBI Taxonomy" id="102285"/>
    <lineage>
        <taxon>Eukaryota</taxon>
        <taxon>Metazoa</taxon>
        <taxon>Spiralia</taxon>
        <taxon>Lophotrochozoa</taxon>
        <taxon>Platyhelminthes</taxon>
        <taxon>Cestoda</taxon>
        <taxon>Eucestoda</taxon>
        <taxon>Cyclophyllidea</taxon>
        <taxon>Hymenolepididae</taxon>
        <taxon>Rodentolepis</taxon>
    </lineage>
</organism>
<name>A0A0R3TWE9_RODNA</name>
<evidence type="ECO:0000256" key="3">
    <source>
        <dbReference type="PROSITE-ProRule" id="PRU00023"/>
    </source>
</evidence>
<feature type="repeat" description="ANK" evidence="3">
    <location>
        <begin position="134"/>
        <end position="156"/>
    </location>
</feature>
<dbReference type="InterPro" id="IPR050776">
    <property type="entry name" value="Ank_Repeat/CDKN_Inhibitor"/>
</dbReference>
<evidence type="ECO:0000313" key="6">
    <source>
        <dbReference type="WBParaSite" id="HNAJ_0001217901-mRNA-1"/>
    </source>
</evidence>
<evidence type="ECO:0000313" key="5">
    <source>
        <dbReference type="Proteomes" id="UP000278807"/>
    </source>
</evidence>
<evidence type="ECO:0000313" key="4">
    <source>
        <dbReference type="EMBL" id="VDO12353.1"/>
    </source>
</evidence>
<reference evidence="4 5" key="2">
    <citation type="submission" date="2018-11" db="EMBL/GenBank/DDBJ databases">
        <authorList>
            <consortium name="Pathogen Informatics"/>
        </authorList>
    </citation>
    <scope>NUCLEOTIDE SEQUENCE [LARGE SCALE GENOMIC DNA]</scope>
</reference>
<dbReference type="WBParaSite" id="HNAJ_0001217901-mRNA-1">
    <property type="protein sequence ID" value="HNAJ_0001217901-mRNA-1"/>
    <property type="gene ID" value="HNAJ_0001217901"/>
</dbReference>
<proteinExistence type="predicted"/>
<dbReference type="AlphaFoldDB" id="A0A0R3TWE9"/>
<dbReference type="Proteomes" id="UP000278807">
    <property type="component" value="Unassembled WGS sequence"/>
</dbReference>
<dbReference type="STRING" id="102285.A0A0R3TWE9"/>
<feature type="repeat" description="ANK" evidence="3">
    <location>
        <begin position="68"/>
        <end position="100"/>
    </location>
</feature>
<dbReference type="Gene3D" id="1.25.40.20">
    <property type="entry name" value="Ankyrin repeat-containing domain"/>
    <property type="match status" value="2"/>
</dbReference>
<dbReference type="EMBL" id="UZAE01014078">
    <property type="protein sequence ID" value="VDO12353.1"/>
    <property type="molecule type" value="Genomic_DNA"/>
</dbReference>
<dbReference type="OrthoDB" id="163438at2759"/>
<gene>
    <name evidence="4" type="ORF">HNAJ_LOCUS12168</name>
</gene>
<dbReference type="PROSITE" id="PS50297">
    <property type="entry name" value="ANK_REP_REGION"/>
    <property type="match status" value="4"/>
</dbReference>
<dbReference type="PANTHER" id="PTHR24201">
    <property type="entry name" value="ANK_REP_REGION DOMAIN-CONTAINING PROTEIN"/>
    <property type="match status" value="1"/>
</dbReference>
<sequence length="315" mass="35948">MKDWNLLCSTIRENNYEGLKNLLWKIACPNIKNERCWTSLHIAALLNRTKCIKILMARGASINAKTIDGKIPGHLAALHGNVESLNLLLENKTDICAADNRGWTMLHKAAYHGHIRCCEILIDHLADPLAKTSSGETPLHLAAREGHIEVVKFLLSLNKNWLTQLGMRTDFGETPKDLAKKFHKSAVVGIIDNLEWGKELEPNTHPSHSPSWERDIDRISEPIRTCVIDMNSKNEKGDVPLHKERIVLLDDQLRLEKAEYFRRGGKEIELIKSGIQPERDHSNLMAEIQYERILREELEIQLNALMKRQSVETKT</sequence>
<feature type="repeat" description="ANK" evidence="3">
    <location>
        <begin position="101"/>
        <end position="133"/>
    </location>
</feature>
<accession>A0A0R3TWE9</accession>
<reference evidence="6" key="1">
    <citation type="submission" date="2017-02" db="UniProtKB">
        <authorList>
            <consortium name="WormBaseParasite"/>
        </authorList>
    </citation>
    <scope>IDENTIFICATION</scope>
</reference>
<protein>
    <submittedName>
        <fullName evidence="6">ANK_REP_REGION domain-containing protein</fullName>
    </submittedName>
</protein>
<feature type="repeat" description="ANK" evidence="3">
    <location>
        <begin position="35"/>
        <end position="67"/>
    </location>
</feature>
<dbReference type="Pfam" id="PF12796">
    <property type="entry name" value="Ank_2"/>
    <property type="match status" value="1"/>
</dbReference>
<dbReference type="Pfam" id="PF00023">
    <property type="entry name" value="Ank"/>
    <property type="match status" value="1"/>
</dbReference>
<dbReference type="PANTHER" id="PTHR24201:SF2">
    <property type="entry name" value="ANKYRIN REPEAT DOMAIN-CONTAINING PROTEIN 42"/>
    <property type="match status" value="1"/>
</dbReference>
<dbReference type="InterPro" id="IPR002110">
    <property type="entry name" value="Ankyrin_rpt"/>
</dbReference>
<keyword evidence="1" id="KW-0677">Repeat</keyword>
<evidence type="ECO:0000256" key="1">
    <source>
        <dbReference type="ARBA" id="ARBA00022737"/>
    </source>
</evidence>
<dbReference type="SUPFAM" id="SSF48403">
    <property type="entry name" value="Ankyrin repeat"/>
    <property type="match status" value="1"/>
</dbReference>
<dbReference type="SMART" id="SM00248">
    <property type="entry name" value="ANK"/>
    <property type="match status" value="5"/>
</dbReference>
<dbReference type="PROSITE" id="PS50088">
    <property type="entry name" value="ANK_REPEAT"/>
    <property type="match status" value="4"/>
</dbReference>
<dbReference type="InterPro" id="IPR036770">
    <property type="entry name" value="Ankyrin_rpt-contain_sf"/>
</dbReference>
<keyword evidence="2 3" id="KW-0040">ANK repeat</keyword>